<evidence type="ECO:0000313" key="1">
    <source>
        <dbReference type="EMBL" id="CAB4141647.1"/>
    </source>
</evidence>
<name>A0A6J5M7R3_9CAUD</name>
<dbReference type="EMBL" id="LR796394">
    <property type="protein sequence ID" value="CAB4141647.1"/>
    <property type="molecule type" value="Genomic_DNA"/>
</dbReference>
<proteinExistence type="predicted"/>
<protein>
    <submittedName>
        <fullName evidence="1">Uncharacterized protein</fullName>
    </submittedName>
</protein>
<reference evidence="1" key="1">
    <citation type="submission" date="2020-04" db="EMBL/GenBank/DDBJ databases">
        <authorList>
            <person name="Chiriac C."/>
            <person name="Salcher M."/>
            <person name="Ghai R."/>
            <person name="Kavagutti S V."/>
        </authorList>
    </citation>
    <scope>NUCLEOTIDE SEQUENCE</scope>
</reference>
<gene>
    <name evidence="1" type="ORF">UFOVP420_26</name>
</gene>
<organism evidence="1">
    <name type="scientific">uncultured Caudovirales phage</name>
    <dbReference type="NCBI Taxonomy" id="2100421"/>
    <lineage>
        <taxon>Viruses</taxon>
        <taxon>Duplodnaviria</taxon>
        <taxon>Heunggongvirae</taxon>
        <taxon>Uroviricota</taxon>
        <taxon>Caudoviricetes</taxon>
        <taxon>Peduoviridae</taxon>
        <taxon>Maltschvirus</taxon>
        <taxon>Maltschvirus maltsch</taxon>
    </lineage>
</organism>
<sequence length="198" mass="19933">MSKIAIEGNASGTGTFTIASPNSNSSRTLSLPDGTGTFVVNGINSSIVSGTSVASTSGSSISFTSIPSWVKRITVMFNGVSVNGSAIVYIRLGTSSGSTNSGYLGASFYLNGGSSTQASTYWPVDGTSLGAASTRHGNCVITNVTGNTWSMNGSVSNSNDTGVSITSGSIPLAATLDRVLIEVSAGAFDAGTINILYE</sequence>
<accession>A0A6J5M7R3</accession>